<feature type="compositionally biased region" description="Polar residues" evidence="18">
    <location>
        <begin position="264"/>
        <end position="281"/>
    </location>
</feature>
<dbReference type="Pfam" id="PF02953">
    <property type="entry name" value="zf-Tim10_DDP"/>
    <property type="match status" value="1"/>
</dbReference>
<evidence type="ECO:0000256" key="15">
    <source>
        <dbReference type="ARBA" id="ARBA00055537"/>
    </source>
</evidence>
<evidence type="ECO:0000256" key="14">
    <source>
        <dbReference type="ARBA" id="ARBA00023186"/>
    </source>
</evidence>
<feature type="compositionally biased region" description="Polar residues" evidence="18">
    <location>
        <begin position="237"/>
        <end position="248"/>
    </location>
</feature>
<dbReference type="PANTHER" id="PTHR11038">
    <property type="entry name" value="MITOCHONDRIAL IMPORT INNER MEMBRANE TRANSLOCASE SUBUNIT TIM10"/>
    <property type="match status" value="1"/>
</dbReference>
<keyword evidence="6" id="KW-0479">Metal-binding</keyword>
<sequence>APTRSASVSKAFRFADLAIRSADVGSESEVFLRTIRIVRDDLFEVERLVAVGSVRTKLAYTPERLPWIRSAIENTTSALEDIGKLVDCGDVGQHPHVLDQSQRLQYILNDRERLGDRKSELVACHQQLSNVLSFLNRLEDLPTSQDLPTYQNTTYFDDIVSRHQRVTSGHKMDMAIKMTMEDKSQTIWRDAADKTGPTNNTSRLTEALFAQDIWTKDPVKSASHLLNDKREAKSDNATLGYNTLNKGYSSPPSLPKSPPPLYTSVGQYSPPSQPSQGDTKQYLNADSLRRVNSRLSMEKAHDYVSTIPSGQKDTWAYVHSDRYQALAELAGDYTMSGTNSDGPVNPHAFHLGISAPAPGSAVVHDKKVETLSELLGDISLAVELPGSEPAHAPSHVARLSRDSSQLPSQRSHMSQHANKYQPLLSELPATPTRRPMVSHTVSEPTNFPVINELSVPSSTYELDSGQFYTHMPRTQLQIPARATSSPAVTHVQIHHHGHSTLTSFLPPNKPFDDHYSRQLRTFSSHKQKEKDKLSVNMSMFFGQKPQISSEQKIAQAEAEIDMVSDMYSRLVKSCTAKCIDTNYREADLNKGESVCLDRCVSKFFEVNVKVSEKMQGEAQGKQGGGGGMFGGGM</sequence>
<comment type="caution">
    <text evidence="20">The sequence shown here is derived from an EMBL/GenBank/DDBJ whole genome shotgun (WGS) entry which is preliminary data.</text>
</comment>
<reference evidence="20" key="1">
    <citation type="submission" date="2020-01" db="EMBL/GenBank/DDBJ databases">
        <authorList>
            <person name="Feng Z.H.Z."/>
        </authorList>
    </citation>
    <scope>NUCLEOTIDE SEQUENCE</scope>
    <source>
        <strain evidence="20">CBS107.38</strain>
    </source>
</reference>
<evidence type="ECO:0000256" key="8">
    <source>
        <dbReference type="ARBA" id="ARBA00022833"/>
    </source>
</evidence>
<keyword evidence="10" id="KW-0811">Translocation</keyword>
<keyword evidence="21" id="KW-1185">Reference proteome</keyword>
<evidence type="ECO:0000313" key="21">
    <source>
        <dbReference type="Proteomes" id="UP000596902"/>
    </source>
</evidence>
<feature type="region of interest" description="Disordered" evidence="18">
    <location>
        <begin position="386"/>
        <end position="417"/>
    </location>
</feature>
<comment type="subunit">
    <text evidence="16">Heterohexamer; composed of 3 copies of TIM9 and 3 copies of TIM10, named soluble 70 kDa complex. Associates directly with the TIM22 complex, whose core is composed of TIM22 and TIM54. Interacts with the transmembrane regions of multi-pass transmembrane proteins in transit.</text>
</comment>
<feature type="non-terminal residue" evidence="20">
    <location>
        <position position="1"/>
    </location>
</feature>
<keyword evidence="13" id="KW-1015">Disulfide bond</keyword>
<keyword evidence="5" id="KW-0813">Transport</keyword>
<comment type="similarity">
    <text evidence="2">Belongs to the small Tim family.</text>
</comment>
<dbReference type="InterPro" id="IPR035427">
    <property type="entry name" value="Tim10-like_dom_sf"/>
</dbReference>
<name>A0A8H7ASP3_9PLEO</name>
<dbReference type="Proteomes" id="UP000596902">
    <property type="component" value="Unassembled WGS sequence"/>
</dbReference>
<keyword evidence="11" id="KW-0496">Mitochondrion</keyword>
<evidence type="ECO:0000256" key="4">
    <source>
        <dbReference type="ARBA" id="ARBA00020709"/>
    </source>
</evidence>
<feature type="compositionally biased region" description="Pro residues" evidence="18">
    <location>
        <begin position="252"/>
        <end position="261"/>
    </location>
</feature>
<protein>
    <recommendedName>
        <fullName evidence="4">Mitochondrial import inner membrane translocase subunit TIM10</fullName>
    </recommendedName>
    <alternativeName>
        <fullName evidence="3 17">mitochondrial import inner membrane translocase subunit Tim10</fullName>
    </alternativeName>
</protein>
<dbReference type="GO" id="GO:0045039">
    <property type="term" value="P:protein insertion into mitochondrial inner membrane"/>
    <property type="evidence" value="ECO:0007669"/>
    <property type="project" value="TreeGrafter"/>
</dbReference>
<evidence type="ECO:0000313" key="20">
    <source>
        <dbReference type="EMBL" id="KAF7670861.1"/>
    </source>
</evidence>
<dbReference type="FunFam" id="1.10.287.810:FF:000002">
    <property type="entry name" value="Mitochondrial import inner membrane translocase subunit tim10"/>
    <property type="match status" value="1"/>
</dbReference>
<comment type="function">
    <text evidence="15">Mitochondrial intermembrane chaperone that participates in the import and insertion of multi-pass transmembrane proteins into the mitochondrial inner membrane. Also required for the transfer of beta-barrel precursors from the TOM complex to the sorting and assembly machinery (SAM complex) of the outer membrane. Acts as a chaperone-like protein that protects the hydrophobic precursors from aggregation and guide them through the mitochondrial intermembrane space.</text>
</comment>
<organism evidence="20 21">
    <name type="scientific">Alternaria burnsii</name>
    <dbReference type="NCBI Taxonomy" id="1187904"/>
    <lineage>
        <taxon>Eukaryota</taxon>
        <taxon>Fungi</taxon>
        <taxon>Dikarya</taxon>
        <taxon>Ascomycota</taxon>
        <taxon>Pezizomycotina</taxon>
        <taxon>Dothideomycetes</taxon>
        <taxon>Pleosporomycetidae</taxon>
        <taxon>Pleosporales</taxon>
        <taxon>Pleosporineae</taxon>
        <taxon>Pleosporaceae</taxon>
        <taxon>Alternaria</taxon>
        <taxon>Alternaria sect. Alternaria</taxon>
    </lineage>
</organism>
<gene>
    <name evidence="20" type="ORF">GT037_010989</name>
</gene>
<proteinExistence type="inferred from homology"/>
<evidence type="ECO:0000256" key="18">
    <source>
        <dbReference type="SAM" id="MobiDB-lite"/>
    </source>
</evidence>
<dbReference type="AlphaFoldDB" id="A0A8H7ASP3"/>
<keyword evidence="7" id="KW-0999">Mitochondrion inner membrane</keyword>
<dbReference type="RefSeq" id="XP_038781246.1">
    <property type="nucleotide sequence ID" value="XM_038936036.1"/>
</dbReference>
<evidence type="ECO:0000256" key="7">
    <source>
        <dbReference type="ARBA" id="ARBA00022792"/>
    </source>
</evidence>
<evidence type="ECO:0000256" key="9">
    <source>
        <dbReference type="ARBA" id="ARBA00022927"/>
    </source>
</evidence>
<dbReference type="GO" id="GO:0015031">
    <property type="term" value="P:protein transport"/>
    <property type="evidence" value="ECO:0007669"/>
    <property type="project" value="UniProtKB-KW"/>
</dbReference>
<reference evidence="20" key="2">
    <citation type="submission" date="2020-08" db="EMBL/GenBank/DDBJ databases">
        <title>Draft Genome Sequence of Cumin Blight Pathogen Alternaria burnsii.</title>
        <authorList>
            <person name="Feng Z."/>
        </authorList>
    </citation>
    <scope>NUCLEOTIDE SEQUENCE</scope>
    <source>
        <strain evidence="20">CBS107.38</strain>
    </source>
</reference>
<evidence type="ECO:0000256" key="3">
    <source>
        <dbReference type="ARBA" id="ARBA00020190"/>
    </source>
</evidence>
<evidence type="ECO:0000256" key="10">
    <source>
        <dbReference type="ARBA" id="ARBA00023010"/>
    </source>
</evidence>
<evidence type="ECO:0000259" key="19">
    <source>
        <dbReference type="Pfam" id="PF02953"/>
    </source>
</evidence>
<feature type="region of interest" description="Disordered" evidence="18">
    <location>
        <begin position="237"/>
        <end position="281"/>
    </location>
</feature>
<dbReference type="Gene3D" id="1.10.287.810">
    <property type="entry name" value="Mitochondrial import inner membrane translocase subunit tim13 like domains"/>
    <property type="match status" value="1"/>
</dbReference>
<dbReference type="GeneID" id="62209214"/>
<evidence type="ECO:0000256" key="5">
    <source>
        <dbReference type="ARBA" id="ARBA00022448"/>
    </source>
</evidence>
<comment type="subcellular location">
    <subcellularLocation>
        <location evidence="1">Mitochondrion inner membrane</location>
        <topology evidence="1">Peripheral membrane protein</topology>
        <orientation evidence="1">Intermembrane side</orientation>
    </subcellularLocation>
</comment>
<evidence type="ECO:0000256" key="17">
    <source>
        <dbReference type="ARBA" id="ARBA00067220"/>
    </source>
</evidence>
<evidence type="ECO:0000256" key="11">
    <source>
        <dbReference type="ARBA" id="ARBA00023128"/>
    </source>
</evidence>
<evidence type="ECO:0000256" key="12">
    <source>
        <dbReference type="ARBA" id="ARBA00023136"/>
    </source>
</evidence>
<feature type="domain" description="Tim10-like" evidence="19">
    <location>
        <begin position="553"/>
        <end position="615"/>
    </location>
</feature>
<keyword evidence="9" id="KW-0653">Protein transport</keyword>
<evidence type="ECO:0000256" key="13">
    <source>
        <dbReference type="ARBA" id="ARBA00023157"/>
    </source>
</evidence>
<evidence type="ECO:0000256" key="16">
    <source>
        <dbReference type="ARBA" id="ARBA00065568"/>
    </source>
</evidence>
<keyword evidence="14" id="KW-0143">Chaperone</keyword>
<keyword evidence="12" id="KW-0472">Membrane</keyword>
<evidence type="ECO:0000256" key="1">
    <source>
        <dbReference type="ARBA" id="ARBA00004137"/>
    </source>
</evidence>
<accession>A0A8H7ASP3</accession>
<dbReference type="PANTHER" id="PTHR11038:SF16">
    <property type="entry name" value="MITOCHONDRIAL IMPORT INNER MEMBRANE TRANSLOCASE SUBUNIT TIM10"/>
    <property type="match status" value="1"/>
</dbReference>
<keyword evidence="8" id="KW-0862">Zinc</keyword>
<feature type="compositionally biased region" description="Polar residues" evidence="18">
    <location>
        <begin position="402"/>
        <end position="417"/>
    </location>
</feature>
<evidence type="ECO:0000256" key="6">
    <source>
        <dbReference type="ARBA" id="ARBA00022723"/>
    </source>
</evidence>
<dbReference type="GO" id="GO:0005743">
    <property type="term" value="C:mitochondrial inner membrane"/>
    <property type="evidence" value="ECO:0007669"/>
    <property type="project" value="UniProtKB-SubCell"/>
</dbReference>
<evidence type="ECO:0000256" key="2">
    <source>
        <dbReference type="ARBA" id="ARBA00006720"/>
    </source>
</evidence>
<dbReference type="EMBL" id="JAAABM010000027">
    <property type="protein sequence ID" value="KAF7670861.1"/>
    <property type="molecule type" value="Genomic_DNA"/>
</dbReference>
<dbReference type="SUPFAM" id="SSF144122">
    <property type="entry name" value="Tim10-like"/>
    <property type="match status" value="1"/>
</dbReference>
<dbReference type="GO" id="GO:0046872">
    <property type="term" value="F:metal ion binding"/>
    <property type="evidence" value="ECO:0007669"/>
    <property type="project" value="UniProtKB-KW"/>
</dbReference>
<dbReference type="InterPro" id="IPR004217">
    <property type="entry name" value="Tim10-like"/>
</dbReference>